<keyword evidence="3" id="KW-0808">Transferase</keyword>
<evidence type="ECO:0000256" key="6">
    <source>
        <dbReference type="SAM" id="Phobius"/>
    </source>
</evidence>
<keyword evidence="6" id="KW-0812">Transmembrane</keyword>
<sequence length="271" mass="30429">MTTNTTAYTATPLQKNYLVGGVRLFCILLWILCMPVVFVVSRILRIPGHMRLIPLFHAGLCRILGIETVVSGELCAARPTLYVSNHSSYLDVFVLGFLPAYFIAKSEVAGWPVLGRLAKLQHTLFVERRAGKAKHQLHTMQAHLAEGNSLTLFAEGTSTDGAHVEPFKSSLFAAANLGESERRVAIQPITVAYTHYNGERIVEQRVRDHYAWYARMPFAPHFMGLMPLKKVGAKIHLHPVCYLDEFETRKLCADHCQQQVADKLDELIQTD</sequence>
<evidence type="ECO:0000256" key="5">
    <source>
        <dbReference type="ARBA" id="ARBA00023315"/>
    </source>
</evidence>
<dbReference type="PANTHER" id="PTHR10434:SF64">
    <property type="entry name" value="1-ACYL-SN-GLYCEROL-3-PHOSPHATE ACYLTRANSFERASE-RELATED"/>
    <property type="match status" value="1"/>
</dbReference>
<evidence type="ECO:0000313" key="9">
    <source>
        <dbReference type="Proteomes" id="UP000614811"/>
    </source>
</evidence>
<comment type="pathway">
    <text evidence="1">Lipid metabolism.</text>
</comment>
<organism evidence="8 9">
    <name type="scientific">Arenicella chitinivorans</name>
    <dbReference type="NCBI Taxonomy" id="1329800"/>
    <lineage>
        <taxon>Bacteria</taxon>
        <taxon>Pseudomonadati</taxon>
        <taxon>Pseudomonadota</taxon>
        <taxon>Gammaproteobacteria</taxon>
        <taxon>Arenicellales</taxon>
        <taxon>Arenicellaceae</taxon>
        <taxon>Arenicella</taxon>
    </lineage>
</organism>
<dbReference type="SMART" id="SM00563">
    <property type="entry name" value="PlsC"/>
    <property type="match status" value="1"/>
</dbReference>
<proteinExistence type="predicted"/>
<evidence type="ECO:0000256" key="1">
    <source>
        <dbReference type="ARBA" id="ARBA00005189"/>
    </source>
</evidence>
<keyword evidence="4" id="KW-0443">Lipid metabolism</keyword>
<feature type="transmembrane region" description="Helical" evidence="6">
    <location>
        <begin position="22"/>
        <end position="44"/>
    </location>
</feature>
<evidence type="ECO:0000259" key="7">
    <source>
        <dbReference type="SMART" id="SM00563"/>
    </source>
</evidence>
<protein>
    <submittedName>
        <fullName evidence="8">1-acyl-sn-glycerol-3-phosphate acyltransferase</fullName>
    </submittedName>
</protein>
<dbReference type="Proteomes" id="UP000614811">
    <property type="component" value="Unassembled WGS sequence"/>
</dbReference>
<keyword evidence="5 8" id="KW-0012">Acyltransferase</keyword>
<dbReference type="PANTHER" id="PTHR10434">
    <property type="entry name" value="1-ACYL-SN-GLYCEROL-3-PHOSPHATE ACYLTRANSFERASE"/>
    <property type="match status" value="1"/>
</dbReference>
<evidence type="ECO:0000256" key="4">
    <source>
        <dbReference type="ARBA" id="ARBA00023098"/>
    </source>
</evidence>
<gene>
    <name evidence="8" type="ORF">GCM10008090_05980</name>
</gene>
<feature type="domain" description="Phospholipid/glycerol acyltransferase" evidence="7">
    <location>
        <begin position="80"/>
        <end position="194"/>
    </location>
</feature>
<keyword evidence="6" id="KW-0472">Membrane</keyword>
<dbReference type="SUPFAM" id="SSF69593">
    <property type="entry name" value="Glycerol-3-phosphate (1)-acyltransferase"/>
    <property type="match status" value="1"/>
</dbReference>
<evidence type="ECO:0000256" key="3">
    <source>
        <dbReference type="ARBA" id="ARBA00022679"/>
    </source>
</evidence>
<dbReference type="GO" id="GO:0003841">
    <property type="term" value="F:1-acylglycerol-3-phosphate O-acyltransferase activity"/>
    <property type="evidence" value="ECO:0007669"/>
    <property type="project" value="TreeGrafter"/>
</dbReference>
<evidence type="ECO:0000256" key="2">
    <source>
        <dbReference type="ARBA" id="ARBA00022516"/>
    </source>
</evidence>
<comment type="caution">
    <text evidence="8">The sequence shown here is derived from an EMBL/GenBank/DDBJ whole genome shotgun (WGS) entry which is preliminary data.</text>
</comment>
<dbReference type="CDD" id="cd07989">
    <property type="entry name" value="LPLAT_AGPAT-like"/>
    <property type="match status" value="1"/>
</dbReference>
<reference evidence="8" key="2">
    <citation type="submission" date="2020-09" db="EMBL/GenBank/DDBJ databases">
        <authorList>
            <person name="Sun Q."/>
            <person name="Kim S."/>
        </authorList>
    </citation>
    <scope>NUCLEOTIDE SEQUENCE</scope>
    <source>
        <strain evidence="8">KCTC 12711</strain>
    </source>
</reference>
<keyword evidence="2" id="KW-0444">Lipid biosynthesis</keyword>
<evidence type="ECO:0000313" key="8">
    <source>
        <dbReference type="EMBL" id="GHA00111.1"/>
    </source>
</evidence>
<dbReference type="EMBL" id="BMXA01000001">
    <property type="protein sequence ID" value="GHA00111.1"/>
    <property type="molecule type" value="Genomic_DNA"/>
</dbReference>
<accession>A0A918VJ27</accession>
<keyword evidence="6" id="KW-1133">Transmembrane helix</keyword>
<reference evidence="8" key="1">
    <citation type="journal article" date="2014" name="Int. J. Syst. Evol. Microbiol.">
        <title>Complete genome sequence of Corynebacterium casei LMG S-19264T (=DSM 44701T), isolated from a smear-ripened cheese.</title>
        <authorList>
            <consortium name="US DOE Joint Genome Institute (JGI-PGF)"/>
            <person name="Walter F."/>
            <person name="Albersmeier A."/>
            <person name="Kalinowski J."/>
            <person name="Ruckert C."/>
        </authorList>
    </citation>
    <scope>NUCLEOTIDE SEQUENCE</scope>
    <source>
        <strain evidence="8">KCTC 12711</strain>
    </source>
</reference>
<dbReference type="Pfam" id="PF01553">
    <property type="entry name" value="Acyltransferase"/>
    <property type="match status" value="1"/>
</dbReference>
<name>A0A918VJ27_9GAMM</name>
<keyword evidence="9" id="KW-1185">Reference proteome</keyword>
<dbReference type="GO" id="GO:0006654">
    <property type="term" value="P:phosphatidic acid biosynthetic process"/>
    <property type="evidence" value="ECO:0007669"/>
    <property type="project" value="TreeGrafter"/>
</dbReference>
<dbReference type="AlphaFoldDB" id="A0A918VJ27"/>
<dbReference type="InterPro" id="IPR002123">
    <property type="entry name" value="Plipid/glycerol_acylTrfase"/>
</dbReference>